<accession>A0AAW2XX42</accession>
<keyword evidence="1" id="KW-0812">Transmembrane</keyword>
<dbReference type="AlphaFoldDB" id="A0AAW2XX42"/>
<comment type="caution">
    <text evidence="2">The sequence shown here is derived from an EMBL/GenBank/DDBJ whole genome shotgun (WGS) entry which is preliminary data.</text>
</comment>
<reference evidence="2" key="2">
    <citation type="journal article" date="2024" name="Plant">
        <title>Genomic evolution and insights into agronomic trait innovations of Sesamum species.</title>
        <authorList>
            <person name="Miao H."/>
            <person name="Wang L."/>
            <person name="Qu L."/>
            <person name="Liu H."/>
            <person name="Sun Y."/>
            <person name="Le M."/>
            <person name="Wang Q."/>
            <person name="Wei S."/>
            <person name="Zheng Y."/>
            <person name="Lin W."/>
            <person name="Duan Y."/>
            <person name="Cao H."/>
            <person name="Xiong S."/>
            <person name="Wang X."/>
            <person name="Wei L."/>
            <person name="Li C."/>
            <person name="Ma Q."/>
            <person name="Ju M."/>
            <person name="Zhao R."/>
            <person name="Li G."/>
            <person name="Mu C."/>
            <person name="Tian Q."/>
            <person name="Mei H."/>
            <person name="Zhang T."/>
            <person name="Gao T."/>
            <person name="Zhang H."/>
        </authorList>
    </citation>
    <scope>NUCLEOTIDE SEQUENCE</scope>
    <source>
        <strain evidence="2">KEN1</strain>
    </source>
</reference>
<dbReference type="EMBL" id="JACGWN010000002">
    <property type="protein sequence ID" value="KAL0458213.1"/>
    <property type="molecule type" value="Genomic_DNA"/>
</dbReference>
<proteinExistence type="predicted"/>
<keyword evidence="1" id="KW-1133">Transmembrane helix</keyword>
<feature type="transmembrane region" description="Helical" evidence="1">
    <location>
        <begin position="33"/>
        <end position="54"/>
    </location>
</feature>
<evidence type="ECO:0000256" key="1">
    <source>
        <dbReference type="SAM" id="Phobius"/>
    </source>
</evidence>
<reference evidence="2" key="1">
    <citation type="submission" date="2020-06" db="EMBL/GenBank/DDBJ databases">
        <authorList>
            <person name="Li T."/>
            <person name="Hu X."/>
            <person name="Zhang T."/>
            <person name="Song X."/>
            <person name="Zhang H."/>
            <person name="Dai N."/>
            <person name="Sheng W."/>
            <person name="Hou X."/>
            <person name="Wei L."/>
        </authorList>
    </citation>
    <scope>NUCLEOTIDE SEQUENCE</scope>
    <source>
        <strain evidence="2">KEN1</strain>
        <tissue evidence="2">Leaf</tissue>
    </source>
</reference>
<evidence type="ECO:0000313" key="2">
    <source>
        <dbReference type="EMBL" id="KAL0458213.1"/>
    </source>
</evidence>
<gene>
    <name evidence="2" type="ORF">Slati_0448500</name>
</gene>
<sequence length="86" mass="9429">MPLGERYGGDKIESRYCGVEAEFVDDMPNLLSFNILGCFDFVATLVSCLIVYSFLVYTLRFCGCVLTSSVVLSELLVVHYCPSAGA</sequence>
<keyword evidence="1" id="KW-0472">Membrane</keyword>
<protein>
    <submittedName>
        <fullName evidence="2">Protein arginine N-methyltransferase 1.5</fullName>
    </submittedName>
</protein>
<name>A0AAW2XX42_9LAMI</name>
<organism evidence="2">
    <name type="scientific">Sesamum latifolium</name>
    <dbReference type="NCBI Taxonomy" id="2727402"/>
    <lineage>
        <taxon>Eukaryota</taxon>
        <taxon>Viridiplantae</taxon>
        <taxon>Streptophyta</taxon>
        <taxon>Embryophyta</taxon>
        <taxon>Tracheophyta</taxon>
        <taxon>Spermatophyta</taxon>
        <taxon>Magnoliopsida</taxon>
        <taxon>eudicotyledons</taxon>
        <taxon>Gunneridae</taxon>
        <taxon>Pentapetalae</taxon>
        <taxon>asterids</taxon>
        <taxon>lamiids</taxon>
        <taxon>Lamiales</taxon>
        <taxon>Pedaliaceae</taxon>
        <taxon>Sesamum</taxon>
    </lineage>
</organism>